<accession>A0A6L6Q7S4</accession>
<protein>
    <submittedName>
        <fullName evidence="2">ASCH domain-containing protein</fullName>
    </submittedName>
</protein>
<dbReference type="SUPFAM" id="SSF88697">
    <property type="entry name" value="PUA domain-like"/>
    <property type="match status" value="1"/>
</dbReference>
<reference evidence="2 3" key="1">
    <citation type="submission" date="2019-11" db="EMBL/GenBank/DDBJ databases">
        <title>Type strains purchased from KCTC, JCM and DSMZ.</title>
        <authorList>
            <person name="Lu H."/>
        </authorList>
    </citation>
    <scope>NUCLEOTIDE SEQUENCE [LARGE SCALE GENOMIC DNA]</scope>
    <source>
        <strain evidence="2 3">KCTC 42409</strain>
    </source>
</reference>
<proteinExistence type="predicted"/>
<dbReference type="Pfam" id="PF04266">
    <property type="entry name" value="ASCH"/>
    <property type="match status" value="1"/>
</dbReference>
<dbReference type="AlphaFoldDB" id="A0A6L6Q7S4"/>
<dbReference type="InterPro" id="IPR015947">
    <property type="entry name" value="PUA-like_sf"/>
</dbReference>
<dbReference type="EMBL" id="WNLA01000026">
    <property type="protein sequence ID" value="MTW05556.1"/>
    <property type="molecule type" value="Genomic_DNA"/>
</dbReference>
<keyword evidence="3" id="KW-1185">Reference proteome</keyword>
<gene>
    <name evidence="2" type="ORF">GM668_26095</name>
</gene>
<dbReference type="PANTHER" id="PTHR39203">
    <property type="entry name" value="CYTOPLASMIC PROTEIN-RELATED"/>
    <property type="match status" value="1"/>
</dbReference>
<evidence type="ECO:0000313" key="2">
    <source>
        <dbReference type="EMBL" id="MTW05556.1"/>
    </source>
</evidence>
<dbReference type="RefSeq" id="WP_155441906.1">
    <property type="nucleotide sequence ID" value="NZ_WNLA01000026.1"/>
</dbReference>
<dbReference type="InterPro" id="IPR007374">
    <property type="entry name" value="ASCH_domain"/>
</dbReference>
<dbReference type="SMART" id="SM01022">
    <property type="entry name" value="ASCH"/>
    <property type="match status" value="1"/>
</dbReference>
<sequence>MPNTSSQCASAMLAEDMLLLVLAGRKTATCMPLAKLTAAGTPIPEPGKRDVVLDGDGVPACTVETVAVTTCRFDEVTEEFARAEGEPSLDAWRISHSRHFARNGGFTPAMKLVCEQFKVVEFLGAYKKS</sequence>
<evidence type="ECO:0000259" key="1">
    <source>
        <dbReference type="SMART" id="SM01022"/>
    </source>
</evidence>
<evidence type="ECO:0000313" key="3">
    <source>
        <dbReference type="Proteomes" id="UP000484015"/>
    </source>
</evidence>
<dbReference type="Proteomes" id="UP000484015">
    <property type="component" value="Unassembled WGS sequence"/>
</dbReference>
<dbReference type="PANTHER" id="PTHR39203:SF1">
    <property type="entry name" value="CYTOPLASMIC PROTEIN"/>
    <property type="match status" value="1"/>
</dbReference>
<dbReference type="Gene3D" id="3.10.400.10">
    <property type="entry name" value="Sulfate adenylyltransferase"/>
    <property type="match status" value="1"/>
</dbReference>
<organism evidence="2 3">
    <name type="scientific">Pseudoduganella ginsengisoli</name>
    <dbReference type="NCBI Taxonomy" id="1462440"/>
    <lineage>
        <taxon>Bacteria</taxon>
        <taxon>Pseudomonadati</taxon>
        <taxon>Pseudomonadota</taxon>
        <taxon>Betaproteobacteria</taxon>
        <taxon>Burkholderiales</taxon>
        <taxon>Oxalobacteraceae</taxon>
        <taxon>Telluria group</taxon>
        <taxon>Pseudoduganella</taxon>
    </lineage>
</organism>
<dbReference type="OrthoDB" id="9807542at2"/>
<comment type="caution">
    <text evidence="2">The sequence shown here is derived from an EMBL/GenBank/DDBJ whole genome shotgun (WGS) entry which is preliminary data.</text>
</comment>
<dbReference type="InterPro" id="IPR009326">
    <property type="entry name" value="DUF984"/>
</dbReference>
<name>A0A6L6Q7S4_9BURK</name>
<feature type="domain" description="ASCH" evidence="1">
    <location>
        <begin position="11"/>
        <end position="121"/>
    </location>
</feature>